<dbReference type="EMBL" id="CACVAX010000008">
    <property type="protein sequence ID" value="CAA6803738.1"/>
    <property type="molecule type" value="Genomic_DNA"/>
</dbReference>
<sequence length="345" mass="38807">MPFENIINLQVRAFFFNSATDYLPYYKNFDITLHSTATLLEVLDKVKSKNPDFSFPNKNIILKVNNLVTTAETLVSDVVQTLGKELQIDPATSYRSNNGLILNDDDFMQSFELLAPYASDEDKAYYQSLYALHYASETSNYNRQYIGDAILLLASKMIKDGNENKEEILKTISDEYNGIRCCEYENNLLNGEDHEETITALKKMITLKDTASAYDKCSFGKKDHNIDVETLSFSNVALYSGSNKNDLEEVRTLIKKHAASYIAFNRSSKLAGQTLMDTHFEIAHQKAGTMLLDAVDSGASVLVCIKRDVTIFQEALASCERVMGRDIRLKIISVHTLKELCTATA</sequence>
<accession>A0A6S6SLW6</accession>
<proteinExistence type="predicted"/>
<evidence type="ECO:0008006" key="2">
    <source>
        <dbReference type="Google" id="ProtNLM"/>
    </source>
</evidence>
<protein>
    <recommendedName>
        <fullName evidence="2">DUF5644 domain-containing protein</fullName>
    </recommendedName>
</protein>
<evidence type="ECO:0000313" key="1">
    <source>
        <dbReference type="EMBL" id="CAA6803738.1"/>
    </source>
</evidence>
<name>A0A6S6SLW6_9BACT</name>
<dbReference type="AlphaFoldDB" id="A0A6S6SLW6"/>
<organism evidence="1">
    <name type="scientific">uncultured Sulfurovum sp</name>
    <dbReference type="NCBI Taxonomy" id="269237"/>
    <lineage>
        <taxon>Bacteria</taxon>
        <taxon>Pseudomonadati</taxon>
        <taxon>Campylobacterota</taxon>
        <taxon>Epsilonproteobacteria</taxon>
        <taxon>Campylobacterales</taxon>
        <taxon>Sulfurovaceae</taxon>
        <taxon>Sulfurovum</taxon>
        <taxon>environmental samples</taxon>
    </lineage>
</organism>
<dbReference type="Gene3D" id="3.40.50.11810">
    <property type="match status" value="1"/>
</dbReference>
<gene>
    <name evidence="1" type="ORF">HELGO_WM10427</name>
</gene>
<dbReference type="Gene3D" id="1.10.1060.20">
    <property type="match status" value="1"/>
</dbReference>
<dbReference type="Gene3D" id="3.10.20.30">
    <property type="match status" value="1"/>
</dbReference>
<dbReference type="InterPro" id="IPR012675">
    <property type="entry name" value="Beta-grasp_dom_sf"/>
</dbReference>
<reference evidence="1" key="1">
    <citation type="submission" date="2020-01" db="EMBL/GenBank/DDBJ databases">
        <authorList>
            <person name="Meier V. D."/>
            <person name="Meier V D."/>
        </authorList>
    </citation>
    <scope>NUCLEOTIDE SEQUENCE</scope>
    <source>
        <strain evidence="1">HLG_WM_MAG_04</strain>
    </source>
</reference>